<accession>A0ABV3TWB7</accession>
<name>A0ABV3TWB7_9GAMM</name>
<dbReference type="Proteomes" id="UP001557484">
    <property type="component" value="Unassembled WGS sequence"/>
</dbReference>
<sequence length="378" mass="42383">MPQLAQFDTPFASLQLSRRPHRDRETLQPWDAADEYLLQHLASQSIAVDSRILIVNDSQGSLCAALSTYRCTLWADSAISQLSANENCARNQLAAPEFIPASDIPQGSFDYILYKLPKARSLLQYQLQHLAPLFSRPEQFIAAAMARHIDHNVVATFSKYLVPARPSLARKKARLIQLQNMSFNREVDDDCKIVEVPEFGLTLHNRANVFSRDKLDQGSRIMLRAMDTLAAPTRVADLACGNGLLGVYAQGIWPEAELHFFDDSFLAIDSARRTVQANSRKPNIASSCTFSADDCLSNYHGEPFDLILCNPPFHQDHHVGDHIAQAMFRDSLKHLAPNGRLCVVGNRHLGYHNALRKLFGRCDIIDSNPKFVVLLAHR</sequence>
<dbReference type="RefSeq" id="WP_368375975.1">
    <property type="nucleotide sequence ID" value="NZ_JBFRYB010000001.1"/>
</dbReference>
<dbReference type="PANTHER" id="PTHR47816:SF5">
    <property type="entry name" value="RIBOSOMAL RNA LARGE SUBUNIT METHYLTRANSFERASE G"/>
    <property type="match status" value="1"/>
</dbReference>
<dbReference type="CDD" id="cd02440">
    <property type="entry name" value="AdoMet_MTases"/>
    <property type="match status" value="1"/>
</dbReference>
<evidence type="ECO:0000256" key="3">
    <source>
        <dbReference type="ARBA" id="ARBA00022603"/>
    </source>
</evidence>
<dbReference type="Gene3D" id="3.40.50.150">
    <property type="entry name" value="Vaccinia Virus protein VP39"/>
    <property type="match status" value="2"/>
</dbReference>
<dbReference type="InterPro" id="IPR058679">
    <property type="entry name" value="RlmG_N"/>
</dbReference>
<evidence type="ECO:0000256" key="2">
    <source>
        <dbReference type="ARBA" id="ARBA00022552"/>
    </source>
</evidence>
<proteinExistence type="predicted"/>
<dbReference type="Pfam" id="PF26049">
    <property type="entry name" value="RLMG_N"/>
    <property type="match status" value="1"/>
</dbReference>
<dbReference type="InterPro" id="IPR029063">
    <property type="entry name" value="SAM-dependent_MTases_sf"/>
</dbReference>
<keyword evidence="2" id="KW-0698">rRNA processing</keyword>
<dbReference type="EMBL" id="JBFRYB010000001">
    <property type="protein sequence ID" value="MEX1665882.1"/>
    <property type="molecule type" value="Genomic_DNA"/>
</dbReference>
<evidence type="ECO:0000259" key="6">
    <source>
        <dbReference type="Pfam" id="PF05175"/>
    </source>
</evidence>
<gene>
    <name evidence="8" type="ORF">AB4875_10310</name>
</gene>
<dbReference type="InterPro" id="IPR002052">
    <property type="entry name" value="DNA_methylase_N6_adenine_CS"/>
</dbReference>
<keyword evidence="9" id="KW-1185">Reference proteome</keyword>
<dbReference type="GO" id="GO:0008168">
    <property type="term" value="F:methyltransferase activity"/>
    <property type="evidence" value="ECO:0007669"/>
    <property type="project" value="UniProtKB-KW"/>
</dbReference>
<organism evidence="8 9">
    <name type="scientific">Zhongshania arctica</name>
    <dbReference type="NCBI Taxonomy" id="3238302"/>
    <lineage>
        <taxon>Bacteria</taxon>
        <taxon>Pseudomonadati</taxon>
        <taxon>Pseudomonadota</taxon>
        <taxon>Gammaproteobacteria</taxon>
        <taxon>Cellvibrionales</taxon>
        <taxon>Spongiibacteraceae</taxon>
        <taxon>Zhongshania</taxon>
    </lineage>
</organism>
<evidence type="ECO:0000256" key="4">
    <source>
        <dbReference type="ARBA" id="ARBA00022679"/>
    </source>
</evidence>
<reference evidence="8 9" key="1">
    <citation type="journal article" date="2011" name="Int. J. Syst. Evol. Microbiol.">
        <title>Zhongshania antarctica gen. nov., sp. nov. and Zhongshania guokunii sp. nov., gammaproteobacteria respectively isolated from coastal attached (fast) ice and surface seawater of the Antarctic.</title>
        <authorList>
            <person name="Li H.J."/>
            <person name="Zhang X.Y."/>
            <person name="Chen C.X."/>
            <person name="Zhang Y.J."/>
            <person name="Gao Z.M."/>
            <person name="Yu Y."/>
            <person name="Chen X.L."/>
            <person name="Chen B."/>
            <person name="Zhang Y.Z."/>
        </authorList>
    </citation>
    <scope>NUCLEOTIDE SEQUENCE [LARGE SCALE GENOMIC DNA]</scope>
    <source>
        <strain evidence="8 9">R06B22</strain>
    </source>
</reference>
<evidence type="ECO:0000313" key="8">
    <source>
        <dbReference type="EMBL" id="MEX1665882.1"/>
    </source>
</evidence>
<evidence type="ECO:0000259" key="7">
    <source>
        <dbReference type="Pfam" id="PF26049"/>
    </source>
</evidence>
<dbReference type="InterPro" id="IPR007848">
    <property type="entry name" value="Small_mtfrase_dom"/>
</dbReference>
<dbReference type="SUPFAM" id="SSF53335">
    <property type="entry name" value="S-adenosyl-L-methionine-dependent methyltransferases"/>
    <property type="match status" value="1"/>
</dbReference>
<evidence type="ECO:0000256" key="1">
    <source>
        <dbReference type="ARBA" id="ARBA00022490"/>
    </source>
</evidence>
<keyword evidence="4" id="KW-0808">Transferase</keyword>
<dbReference type="InterPro" id="IPR017237">
    <property type="entry name" value="RLMG"/>
</dbReference>
<protein>
    <submittedName>
        <fullName evidence="8">Methyltransferase</fullName>
    </submittedName>
</protein>
<feature type="domain" description="Methyltransferase small" evidence="6">
    <location>
        <begin position="201"/>
        <end position="374"/>
    </location>
</feature>
<comment type="caution">
    <text evidence="8">The sequence shown here is derived from an EMBL/GenBank/DDBJ whole genome shotgun (WGS) entry which is preliminary data.</text>
</comment>
<dbReference type="PIRSF" id="PIRSF037565">
    <property type="entry name" value="RRNA_m2G_Mtase_RsmD_prd"/>
    <property type="match status" value="1"/>
</dbReference>
<feature type="domain" description="RlmG N-terminal" evidence="7">
    <location>
        <begin position="6"/>
        <end position="179"/>
    </location>
</feature>
<dbReference type="GO" id="GO:0032259">
    <property type="term" value="P:methylation"/>
    <property type="evidence" value="ECO:0007669"/>
    <property type="project" value="UniProtKB-KW"/>
</dbReference>
<dbReference type="PANTHER" id="PTHR47816">
    <property type="entry name" value="RIBOSOMAL RNA SMALL SUBUNIT METHYLTRANSFERASE C"/>
    <property type="match status" value="1"/>
</dbReference>
<evidence type="ECO:0000313" key="9">
    <source>
        <dbReference type="Proteomes" id="UP001557484"/>
    </source>
</evidence>
<dbReference type="PROSITE" id="PS00092">
    <property type="entry name" value="N6_MTASE"/>
    <property type="match status" value="1"/>
</dbReference>
<dbReference type="Pfam" id="PF05175">
    <property type="entry name" value="MTS"/>
    <property type="match status" value="1"/>
</dbReference>
<keyword evidence="3 8" id="KW-0489">Methyltransferase</keyword>
<dbReference type="InterPro" id="IPR046977">
    <property type="entry name" value="RsmC/RlmG"/>
</dbReference>
<keyword evidence="1" id="KW-0963">Cytoplasm</keyword>
<evidence type="ECO:0000256" key="5">
    <source>
        <dbReference type="ARBA" id="ARBA00022691"/>
    </source>
</evidence>
<keyword evidence="5" id="KW-0949">S-adenosyl-L-methionine</keyword>